<evidence type="ECO:0000313" key="6">
    <source>
        <dbReference type="Proteomes" id="UP000176598"/>
    </source>
</evidence>
<evidence type="ECO:0000313" key="5">
    <source>
        <dbReference type="EMBL" id="OGL77304.1"/>
    </source>
</evidence>
<feature type="non-terminal residue" evidence="5">
    <location>
        <position position="130"/>
    </location>
</feature>
<dbReference type="GO" id="GO:0051087">
    <property type="term" value="F:protein-folding chaperone binding"/>
    <property type="evidence" value="ECO:0007669"/>
    <property type="project" value="InterPro"/>
</dbReference>
<keyword evidence="2" id="KW-0143">Chaperone</keyword>
<proteinExistence type="inferred from homology"/>
<dbReference type="Proteomes" id="UP000176598">
    <property type="component" value="Unassembled WGS sequence"/>
</dbReference>
<accession>A0A1F7UHW8</accession>
<evidence type="ECO:0000256" key="1">
    <source>
        <dbReference type="ARBA" id="ARBA00009054"/>
    </source>
</evidence>
<comment type="caution">
    <text evidence="5">The sequence shown here is derived from an EMBL/GenBank/DDBJ whole genome shotgun (WGS) entry which is preliminary data.</text>
</comment>
<evidence type="ECO:0000256" key="2">
    <source>
        <dbReference type="ARBA" id="ARBA00023186"/>
    </source>
</evidence>
<comment type="similarity">
    <text evidence="1">Belongs to the GrpE family.</text>
</comment>
<dbReference type="EMBL" id="MGEG01000066">
    <property type="protein sequence ID" value="OGL77304.1"/>
    <property type="molecule type" value="Genomic_DNA"/>
</dbReference>
<evidence type="ECO:0000256" key="3">
    <source>
        <dbReference type="SAM" id="Coils"/>
    </source>
</evidence>
<name>A0A1F7UHW8_9BACT</name>
<feature type="region of interest" description="Disordered" evidence="4">
    <location>
        <begin position="1"/>
        <end position="31"/>
    </location>
</feature>
<dbReference type="AlphaFoldDB" id="A0A1F7UHW8"/>
<dbReference type="Pfam" id="PF01025">
    <property type="entry name" value="GrpE"/>
    <property type="match status" value="1"/>
</dbReference>
<dbReference type="GO" id="GO:0000774">
    <property type="term" value="F:adenyl-nucleotide exchange factor activity"/>
    <property type="evidence" value="ECO:0007669"/>
    <property type="project" value="InterPro"/>
</dbReference>
<organism evidence="5 6">
    <name type="scientific">Candidatus Uhrbacteria bacterium RIFCSPHIGHO2_12_FULL_57_11</name>
    <dbReference type="NCBI Taxonomy" id="1802398"/>
    <lineage>
        <taxon>Bacteria</taxon>
        <taxon>Candidatus Uhriibacteriota</taxon>
    </lineage>
</organism>
<feature type="coiled-coil region" evidence="3">
    <location>
        <begin position="35"/>
        <end position="69"/>
    </location>
</feature>
<keyword evidence="3" id="KW-0175">Coiled coil</keyword>
<protein>
    <submittedName>
        <fullName evidence="5">Nucleotide exchange factor GrpE</fullName>
    </submittedName>
</protein>
<dbReference type="InterPro" id="IPR000740">
    <property type="entry name" value="GrpE"/>
</dbReference>
<dbReference type="Gene3D" id="3.90.20.20">
    <property type="match status" value="1"/>
</dbReference>
<dbReference type="GO" id="GO:0042803">
    <property type="term" value="F:protein homodimerization activity"/>
    <property type="evidence" value="ECO:0007669"/>
    <property type="project" value="InterPro"/>
</dbReference>
<dbReference type="SUPFAM" id="SSF58014">
    <property type="entry name" value="Coiled-coil domain of nucleotide exchange factor GrpE"/>
    <property type="match status" value="1"/>
</dbReference>
<dbReference type="GO" id="GO:0006457">
    <property type="term" value="P:protein folding"/>
    <property type="evidence" value="ECO:0007669"/>
    <property type="project" value="InterPro"/>
</dbReference>
<reference evidence="5 6" key="1">
    <citation type="journal article" date="2016" name="Nat. Commun.">
        <title>Thousands of microbial genomes shed light on interconnected biogeochemical processes in an aquifer system.</title>
        <authorList>
            <person name="Anantharaman K."/>
            <person name="Brown C.T."/>
            <person name="Hug L.A."/>
            <person name="Sharon I."/>
            <person name="Castelle C.J."/>
            <person name="Probst A.J."/>
            <person name="Thomas B.C."/>
            <person name="Singh A."/>
            <person name="Wilkins M.J."/>
            <person name="Karaoz U."/>
            <person name="Brodie E.L."/>
            <person name="Williams K.H."/>
            <person name="Hubbard S.S."/>
            <person name="Banfield J.F."/>
        </authorList>
    </citation>
    <scope>NUCLEOTIDE SEQUENCE [LARGE SCALE GENOMIC DNA]</scope>
</reference>
<sequence length="130" mass="14414">MKEEEKGMKGGGKEEALDPARGREKGNDEQLAECRKQAEENLAGWKRAMADYQNREKDLAREKEELAAYSSVRTVLSILPALDHLRAAIAQIPAEHRKSEWVAGVGLVVREFDTALRSLGVQLIETVGKA</sequence>
<gene>
    <name evidence="5" type="ORF">A3F28_01880</name>
</gene>
<dbReference type="InterPro" id="IPR013805">
    <property type="entry name" value="GrpE_CC"/>
</dbReference>
<evidence type="ECO:0000256" key="4">
    <source>
        <dbReference type="SAM" id="MobiDB-lite"/>
    </source>
</evidence>